<feature type="region of interest" description="Disordered" evidence="2">
    <location>
        <begin position="1"/>
        <end position="52"/>
    </location>
</feature>
<feature type="compositionally biased region" description="Basic and acidic residues" evidence="2">
    <location>
        <begin position="116"/>
        <end position="137"/>
    </location>
</feature>
<feature type="domain" description="LsmAD" evidence="3">
    <location>
        <begin position="61"/>
        <end position="136"/>
    </location>
</feature>
<evidence type="ECO:0000259" key="3">
    <source>
        <dbReference type="SMART" id="SM01272"/>
    </source>
</evidence>
<reference evidence="5" key="1">
    <citation type="submission" date="2016-07" db="EMBL/GenBank/DDBJ databases">
        <title>Multiple horizontal gene transfer events from other fungi enriched the ability of initially mycotrophic Trichoderma (Ascomycota) to feed on dead plant biomass.</title>
        <authorList>
            <consortium name="DOE Joint Genome Institute"/>
            <person name="Atanasova L."/>
            <person name="Chenthamara K."/>
            <person name="Zhang J."/>
            <person name="Grujic M."/>
            <person name="Henrissat B."/>
            <person name="Kuo A."/>
            <person name="Aerts A."/>
            <person name="Salamov A."/>
            <person name="Lipzen A."/>
            <person name="Labutti K."/>
            <person name="Barry K."/>
            <person name="Miao Y."/>
            <person name="Rahimi M.J."/>
            <person name="Shen Q."/>
            <person name="Grigoriev I.V."/>
            <person name="Kubicek C.P."/>
            <person name="Druzhinina I.S."/>
        </authorList>
    </citation>
    <scope>NUCLEOTIDE SEQUENCE [LARGE SCALE GENOMIC DNA]</scope>
    <source>
        <strain evidence="5">TUCIM 6016</strain>
    </source>
</reference>
<dbReference type="SMART" id="SM01272">
    <property type="entry name" value="LsmAD"/>
    <property type="match status" value="1"/>
</dbReference>
<dbReference type="Pfam" id="PF06741">
    <property type="entry name" value="LsmAD"/>
    <property type="match status" value="1"/>
</dbReference>
<feature type="compositionally biased region" description="Polar residues" evidence="2">
    <location>
        <begin position="173"/>
        <end position="189"/>
    </location>
</feature>
<keyword evidence="1" id="KW-0175">Coiled coil</keyword>
<dbReference type="GO" id="GO:0034063">
    <property type="term" value="P:stress granule assembly"/>
    <property type="evidence" value="ECO:0007669"/>
    <property type="project" value="TreeGrafter"/>
</dbReference>
<dbReference type="AlphaFoldDB" id="A0A2T4B4Z0"/>
<dbReference type="OrthoDB" id="2275718at2759"/>
<dbReference type="RefSeq" id="XP_024747726.1">
    <property type="nucleotide sequence ID" value="XM_024892105.1"/>
</dbReference>
<feature type="region of interest" description="Disordered" evidence="2">
    <location>
        <begin position="779"/>
        <end position="807"/>
    </location>
</feature>
<accession>A0A2T4B4Z0</accession>
<evidence type="ECO:0000313" key="4">
    <source>
        <dbReference type="EMBL" id="PTB64406.1"/>
    </source>
</evidence>
<dbReference type="Proteomes" id="UP000241546">
    <property type="component" value="Unassembled WGS sequence"/>
</dbReference>
<sequence length="836" mass="89835">MFSGNRSGFRTDTAISNGRFGGQRVLQPWVPDKNDTFDGSLEKTSSSGAPWDQFAENERLFGLKTDYDENIYTTAINKDHPQYRERIAAAEKKAREIERSAAMTAHVAEERVMDYSGGKDRTDDNEEDKYSGVRRQDFPPLASGRENRYMPPAKRAPAGQTTVRGAPVDPAIISSQIKAAPKKQQSSQAGEAPKVAEASKAAESSKASASEALKNGTQAKRETQKPADAQPSNSTNSSTAKAAGKDNSSTAPAPASSAPAPAPTKETTRSAEPEKQGINGRATALGSTSRPVTQIPPNAPSATLTVERDVLVSFKNFATQQRLNAEKARSNKAKADKEVKLTELKKFANDFKLSTPVPSDLVSIIAKDPAKQREIQAKAMKDAEEMAAKAKDVAAQAKKEVVAPKDVAQPKRASPSTTTSAATEARPARGALGLQATPPNGGPGRHAGSRQQFPQQQYHAQGYRNGRVGPQHAPQPHSNSNTLAQRIRNVEQQRFSQPPAAHQHAVGPEIRAPPTGPANGADYSRRHSGHPGAKLNPNSNEFRPSPFAPTFNPNGHPSATSSPRSAVNHVSDVAAAPAASAQPQGQLIRRKTKAVDPSKCCILAHIKTIAPPQGRNWDDNGGLRPAYDTLPTWRQLQDDEKPDSTMHLTYKELFERQPFAATPSMPTPNPAHVSPHMPPMQMHTPQHGPLPHQPYGGDDHRMMHSNSAQSFASPRMGQLPVAYQQVNPGAQVPYGQPVYIGQMGAPMMMQPQFMAGPQGMMAPPMMYGTHHPQFMPPAGPPQQVPAANGYPSPGRPAAPMMVHQGSQQSHNMYAMSPNIQYNQPAYGPAQGGAPSQ</sequence>
<proteinExistence type="predicted"/>
<feature type="region of interest" description="Disordered" evidence="2">
    <location>
        <begin position="494"/>
        <end position="567"/>
    </location>
</feature>
<organism evidence="4 5">
    <name type="scientific">Trichoderma citrinoviride</name>
    <dbReference type="NCBI Taxonomy" id="58853"/>
    <lineage>
        <taxon>Eukaryota</taxon>
        <taxon>Fungi</taxon>
        <taxon>Dikarya</taxon>
        <taxon>Ascomycota</taxon>
        <taxon>Pezizomycotina</taxon>
        <taxon>Sordariomycetes</taxon>
        <taxon>Hypocreomycetidae</taxon>
        <taxon>Hypocreales</taxon>
        <taxon>Hypocreaceae</taxon>
        <taxon>Trichoderma</taxon>
    </lineage>
</organism>
<feature type="compositionally biased region" description="Low complexity" evidence="2">
    <location>
        <begin position="248"/>
        <end position="259"/>
    </location>
</feature>
<protein>
    <recommendedName>
        <fullName evidence="3">LsmAD domain-containing protein</fullName>
    </recommendedName>
</protein>
<dbReference type="GO" id="GO:0010494">
    <property type="term" value="C:cytoplasmic stress granule"/>
    <property type="evidence" value="ECO:0007669"/>
    <property type="project" value="TreeGrafter"/>
</dbReference>
<name>A0A2T4B4Z0_9HYPO</name>
<gene>
    <name evidence="4" type="ORF">BBK36DRAFT_1133596</name>
</gene>
<dbReference type="PANTHER" id="PTHR12854:SF7">
    <property type="entry name" value="ATAXIN-2 HOMOLOG"/>
    <property type="match status" value="1"/>
</dbReference>
<feature type="compositionally biased region" description="Low complexity" evidence="2">
    <location>
        <begin position="410"/>
        <end position="429"/>
    </location>
</feature>
<keyword evidence="5" id="KW-1185">Reference proteome</keyword>
<evidence type="ECO:0000313" key="5">
    <source>
        <dbReference type="Proteomes" id="UP000241546"/>
    </source>
</evidence>
<dbReference type="GO" id="GO:0003729">
    <property type="term" value="F:mRNA binding"/>
    <property type="evidence" value="ECO:0007669"/>
    <property type="project" value="TreeGrafter"/>
</dbReference>
<feature type="region of interest" description="Disordered" evidence="2">
    <location>
        <begin position="116"/>
        <end position="303"/>
    </location>
</feature>
<dbReference type="InterPro" id="IPR045117">
    <property type="entry name" value="ATXN2-like"/>
</dbReference>
<dbReference type="EMBL" id="KZ680217">
    <property type="protein sequence ID" value="PTB64406.1"/>
    <property type="molecule type" value="Genomic_DNA"/>
</dbReference>
<feature type="region of interest" description="Disordered" evidence="2">
    <location>
        <begin position="400"/>
        <end position="456"/>
    </location>
</feature>
<feature type="compositionally biased region" description="Low complexity" evidence="2">
    <location>
        <begin position="191"/>
        <end position="214"/>
    </location>
</feature>
<dbReference type="GeneID" id="36600223"/>
<evidence type="ECO:0000256" key="1">
    <source>
        <dbReference type="SAM" id="Coils"/>
    </source>
</evidence>
<feature type="coiled-coil region" evidence="1">
    <location>
        <begin position="318"/>
        <end position="345"/>
    </location>
</feature>
<dbReference type="PANTHER" id="PTHR12854">
    <property type="entry name" value="ATAXIN 2-RELATED"/>
    <property type="match status" value="1"/>
</dbReference>
<feature type="compositionally biased region" description="Polar residues" evidence="2">
    <location>
        <begin position="551"/>
        <end position="565"/>
    </location>
</feature>
<dbReference type="InterPro" id="IPR009604">
    <property type="entry name" value="LsmAD_domain"/>
</dbReference>
<feature type="compositionally biased region" description="Polar residues" evidence="2">
    <location>
        <begin position="285"/>
        <end position="303"/>
    </location>
</feature>
<feature type="compositionally biased region" description="Polar residues" evidence="2">
    <location>
        <begin position="1"/>
        <end position="16"/>
    </location>
</feature>
<feature type="compositionally biased region" description="Basic and acidic residues" evidence="2">
    <location>
        <begin position="266"/>
        <end position="275"/>
    </location>
</feature>
<evidence type="ECO:0000256" key="2">
    <source>
        <dbReference type="SAM" id="MobiDB-lite"/>
    </source>
</evidence>